<evidence type="ECO:0000256" key="3">
    <source>
        <dbReference type="ARBA" id="ARBA00012517"/>
    </source>
</evidence>
<dbReference type="NCBIfam" id="TIGR01494">
    <property type="entry name" value="ATPase_P-type"/>
    <property type="match status" value="1"/>
</dbReference>
<dbReference type="PROSITE" id="PS01047">
    <property type="entry name" value="HMA_1"/>
    <property type="match status" value="2"/>
</dbReference>
<dbReference type="PANTHER" id="PTHR43520:SF8">
    <property type="entry name" value="P-TYPE CU(+) TRANSPORTER"/>
    <property type="match status" value="1"/>
</dbReference>
<gene>
    <name evidence="23" type="ORF">FYJ50_08865</name>
</gene>
<keyword evidence="17 21" id="KW-0472">Membrane</keyword>
<dbReference type="NCBIfam" id="TIGR01511">
    <property type="entry name" value="ATPase-IB1_Cu"/>
    <property type="match status" value="1"/>
</dbReference>
<dbReference type="InterPro" id="IPR044492">
    <property type="entry name" value="P_typ_ATPase_HD_dom"/>
</dbReference>
<keyword evidence="8" id="KW-0677">Repeat</keyword>
<keyword evidence="5" id="KW-0813">Transport</keyword>
<keyword evidence="9 21" id="KW-0547">Nucleotide-binding</keyword>
<dbReference type="Gene3D" id="3.30.70.100">
    <property type="match status" value="2"/>
</dbReference>
<keyword evidence="14 21" id="KW-1133">Transmembrane helix</keyword>
<sequence length="801" mass="87256">MMDFIVKGMSCASCQAHVEKAVSSIDGVSSCTVSLLTNSMKVEGNVSSNVIIEAVSKAGYSAYVQGSKEEIKVDDSKNLKMKLMVSILLLFLLMYISMGHTMFHLPVPSFMNNVLILAILQMLLTICIMILNQKFFINGIKGILNHSMNMDTLVSLGSFSSFIYSLYLVFKMCTLDTMDAMSILHGLYFESASMILVLISVGKLLEERSKGKTTNAIQSLMNLKPKTAIKKINNEEVIVDIDQIQIGDIFICKPGSQIPVDGIVTSGNSAVDESSLTGESLPVDKEPGSKVYAATLNQTGYIECQATRVGKDTTLSQIIQMVQDASASKAPIAKVADKVSSVFVPIVIGLALLTLFGWLFAGRSFGFSLERAICVLVISCPCSLGLATPVAIMVGNGMGAKNGILFKNSTALEQTGKMNIVALDKTGTITKGHPVVSEIHPVNGYSQKELLTYACSLESYSEHPLAYAILEKGKEFDIQIKETQDFMSITGNGIQGKIENSLFMAGSVSFIQKYVDIDINFDSVSRQGKTPVLFLKDNKLMGYISIEDEMKEDAIKAIEHLHELNCKVVMLTGDNELTANAIGQKAGVDSIYAQLLPQDKETIVQMLQKEGKVLMVGDGINDAPALTRANIGMAMGQGVDVAIDAADVVCMHPKLEDVCASIRLSKMTLKNIYENLFWAFIYNILGIPLAMGLFGWNLNPMIAAGMMSVSSLCVVSNALRLNTKKLYKEEKRMNKTIKINGMMCPHCQSMVQKTLEKIDGVTQADVSFKTGEAKITLSKEVSDEILKSAIEQKDYEVVSIR</sequence>
<comment type="similarity">
    <text evidence="2 21">Belongs to the cation transport ATPase (P-type) (TC 3.A.3) family. Type IB subfamily.</text>
</comment>
<dbReference type="PROSITE" id="PS01229">
    <property type="entry name" value="COF_2"/>
    <property type="match status" value="1"/>
</dbReference>
<dbReference type="SUPFAM" id="SSF55008">
    <property type="entry name" value="HMA, heavy metal-associated domain"/>
    <property type="match status" value="2"/>
</dbReference>
<dbReference type="Pfam" id="PF00122">
    <property type="entry name" value="E1-E2_ATPase"/>
    <property type="match status" value="1"/>
</dbReference>
<dbReference type="SFLD" id="SFLDS00003">
    <property type="entry name" value="Haloacid_Dehalogenase"/>
    <property type="match status" value="1"/>
</dbReference>
<dbReference type="InterPro" id="IPR023299">
    <property type="entry name" value="ATPase_P-typ_cyto_dom_N"/>
</dbReference>
<evidence type="ECO:0000256" key="19">
    <source>
        <dbReference type="ARBA" id="ARBA00033239"/>
    </source>
</evidence>
<evidence type="ECO:0000256" key="17">
    <source>
        <dbReference type="ARBA" id="ARBA00023136"/>
    </source>
</evidence>
<keyword evidence="11 21" id="KW-0067">ATP-binding</keyword>
<dbReference type="SUPFAM" id="SSF81653">
    <property type="entry name" value="Calcium ATPase, transduction domain A"/>
    <property type="match status" value="1"/>
</dbReference>
<name>A0A7X2T430_9FIRM</name>
<dbReference type="PANTHER" id="PTHR43520">
    <property type="entry name" value="ATP7, ISOFORM B"/>
    <property type="match status" value="1"/>
</dbReference>
<dbReference type="CDD" id="cd02094">
    <property type="entry name" value="P-type_ATPase_Cu-like"/>
    <property type="match status" value="1"/>
</dbReference>
<dbReference type="Pfam" id="PF00702">
    <property type="entry name" value="Hydrolase"/>
    <property type="match status" value="1"/>
</dbReference>
<feature type="domain" description="HMA" evidence="22">
    <location>
        <begin position="1"/>
        <end position="63"/>
    </location>
</feature>
<dbReference type="SFLD" id="SFLDG00002">
    <property type="entry name" value="C1.7:_P-type_atpase_like"/>
    <property type="match status" value="1"/>
</dbReference>
<dbReference type="SUPFAM" id="SSF81665">
    <property type="entry name" value="Calcium ATPase, transmembrane domain M"/>
    <property type="match status" value="1"/>
</dbReference>
<feature type="transmembrane region" description="Helical" evidence="21">
    <location>
        <begin position="702"/>
        <end position="723"/>
    </location>
</feature>
<evidence type="ECO:0000256" key="16">
    <source>
        <dbReference type="ARBA" id="ARBA00023065"/>
    </source>
</evidence>
<evidence type="ECO:0000256" key="12">
    <source>
        <dbReference type="ARBA" id="ARBA00022842"/>
    </source>
</evidence>
<feature type="transmembrane region" description="Helical" evidence="21">
    <location>
        <begin position="182"/>
        <end position="202"/>
    </location>
</feature>
<evidence type="ECO:0000313" key="24">
    <source>
        <dbReference type="Proteomes" id="UP000470082"/>
    </source>
</evidence>
<dbReference type="InterPro" id="IPR018303">
    <property type="entry name" value="ATPase_P-typ_P_site"/>
</dbReference>
<dbReference type="PRINTS" id="PR00119">
    <property type="entry name" value="CATATPASE"/>
</dbReference>
<comment type="subcellular location">
    <subcellularLocation>
        <location evidence="1">Cell membrane</location>
        <topology evidence="1">Multi-pass membrane protein</topology>
    </subcellularLocation>
</comment>
<dbReference type="CDD" id="cd00371">
    <property type="entry name" value="HMA"/>
    <property type="match status" value="2"/>
</dbReference>
<dbReference type="GO" id="GO:0005507">
    <property type="term" value="F:copper ion binding"/>
    <property type="evidence" value="ECO:0007669"/>
    <property type="project" value="InterPro"/>
</dbReference>
<dbReference type="Gene3D" id="3.40.50.1000">
    <property type="entry name" value="HAD superfamily/HAD-like"/>
    <property type="match status" value="1"/>
</dbReference>
<feature type="transmembrane region" description="Helical" evidence="21">
    <location>
        <begin position="152"/>
        <end position="170"/>
    </location>
</feature>
<dbReference type="AlphaFoldDB" id="A0A7X2T430"/>
<dbReference type="NCBIfam" id="TIGR01525">
    <property type="entry name" value="ATPase-IB_hvy"/>
    <property type="match status" value="1"/>
</dbReference>
<evidence type="ECO:0000256" key="1">
    <source>
        <dbReference type="ARBA" id="ARBA00004651"/>
    </source>
</evidence>
<keyword evidence="24" id="KW-1185">Reference proteome</keyword>
<evidence type="ECO:0000256" key="21">
    <source>
        <dbReference type="RuleBase" id="RU362081"/>
    </source>
</evidence>
<keyword evidence="10" id="KW-0187">Copper transport</keyword>
<comment type="caution">
    <text evidence="23">The sequence shown here is derived from an EMBL/GenBank/DDBJ whole genome shotgun (WGS) entry which is preliminary data.</text>
</comment>
<dbReference type="Gene3D" id="3.40.1110.10">
    <property type="entry name" value="Calcium-transporting ATPase, cytoplasmic domain N"/>
    <property type="match status" value="1"/>
</dbReference>
<evidence type="ECO:0000256" key="18">
    <source>
        <dbReference type="ARBA" id="ARBA00029719"/>
    </source>
</evidence>
<keyword evidence="21" id="KW-1003">Cell membrane</keyword>
<evidence type="ECO:0000256" key="5">
    <source>
        <dbReference type="ARBA" id="ARBA00022448"/>
    </source>
</evidence>
<dbReference type="InterPro" id="IPR036163">
    <property type="entry name" value="HMA_dom_sf"/>
</dbReference>
<accession>A0A7X2T430</accession>
<reference evidence="23 24" key="1">
    <citation type="submission" date="2019-08" db="EMBL/GenBank/DDBJ databases">
        <title>In-depth cultivation of the pig gut microbiome towards novel bacterial diversity and tailored functional studies.</title>
        <authorList>
            <person name="Wylensek D."/>
            <person name="Hitch T.C.A."/>
            <person name="Clavel T."/>
        </authorList>
    </citation>
    <scope>NUCLEOTIDE SEQUENCE [LARGE SCALE GENOMIC DNA]</scope>
    <source>
        <strain evidence="23 24">LKV-178-WT-2G</strain>
    </source>
</reference>
<feature type="domain" description="HMA" evidence="22">
    <location>
        <begin position="733"/>
        <end position="798"/>
    </location>
</feature>
<evidence type="ECO:0000256" key="6">
    <source>
        <dbReference type="ARBA" id="ARBA00022692"/>
    </source>
</evidence>
<evidence type="ECO:0000256" key="11">
    <source>
        <dbReference type="ARBA" id="ARBA00022840"/>
    </source>
</evidence>
<dbReference type="FunFam" id="2.70.150.10:FF:000002">
    <property type="entry name" value="Copper-transporting ATPase 1, putative"/>
    <property type="match status" value="1"/>
</dbReference>
<dbReference type="EC" id="7.2.2.8" evidence="3"/>
<keyword evidence="6 21" id="KW-0812">Transmembrane</keyword>
<dbReference type="PRINTS" id="PR00943">
    <property type="entry name" value="CUATPASE"/>
</dbReference>
<keyword evidence="13" id="KW-1278">Translocase</keyword>
<dbReference type="GO" id="GO:0055070">
    <property type="term" value="P:copper ion homeostasis"/>
    <property type="evidence" value="ECO:0007669"/>
    <property type="project" value="TreeGrafter"/>
</dbReference>
<dbReference type="PROSITE" id="PS50846">
    <property type="entry name" value="HMA_2"/>
    <property type="match status" value="2"/>
</dbReference>
<dbReference type="NCBIfam" id="TIGR00003">
    <property type="entry name" value="copper ion binding protein"/>
    <property type="match status" value="2"/>
</dbReference>
<proteinExistence type="inferred from homology"/>
<evidence type="ECO:0000256" key="14">
    <source>
        <dbReference type="ARBA" id="ARBA00022989"/>
    </source>
</evidence>
<evidence type="ECO:0000256" key="20">
    <source>
        <dbReference type="ARBA" id="ARBA00049289"/>
    </source>
</evidence>
<evidence type="ECO:0000259" key="22">
    <source>
        <dbReference type="PROSITE" id="PS50846"/>
    </source>
</evidence>
<dbReference type="SFLD" id="SFLDF00027">
    <property type="entry name" value="p-type_atpase"/>
    <property type="match status" value="1"/>
</dbReference>
<dbReference type="GO" id="GO:0140581">
    <property type="term" value="F:P-type monovalent copper transporter activity"/>
    <property type="evidence" value="ECO:0007669"/>
    <property type="project" value="UniProtKB-EC"/>
</dbReference>
<comment type="catalytic activity">
    <reaction evidence="20">
        <text>Cu(+)(in) + ATP + H2O = Cu(+)(out) + ADP + phosphate + H(+)</text>
        <dbReference type="Rhea" id="RHEA:25792"/>
        <dbReference type="ChEBI" id="CHEBI:15377"/>
        <dbReference type="ChEBI" id="CHEBI:15378"/>
        <dbReference type="ChEBI" id="CHEBI:30616"/>
        <dbReference type="ChEBI" id="CHEBI:43474"/>
        <dbReference type="ChEBI" id="CHEBI:49552"/>
        <dbReference type="ChEBI" id="CHEBI:456216"/>
        <dbReference type="EC" id="7.2.2.8"/>
    </reaction>
</comment>
<dbReference type="GO" id="GO:0043682">
    <property type="term" value="F:P-type divalent copper transporter activity"/>
    <property type="evidence" value="ECO:0007669"/>
    <property type="project" value="TreeGrafter"/>
</dbReference>
<keyword evidence="7 21" id="KW-0479">Metal-binding</keyword>
<feature type="transmembrane region" description="Helical" evidence="21">
    <location>
        <begin position="110"/>
        <end position="131"/>
    </location>
</feature>
<dbReference type="Gene3D" id="2.70.150.10">
    <property type="entry name" value="Calcium-transporting ATPase, cytoplasmic transduction domain A"/>
    <property type="match status" value="1"/>
</dbReference>
<protein>
    <recommendedName>
        <fullName evidence="4">Copper-exporting P-type ATPase</fullName>
        <ecNumber evidence="3">7.2.2.8</ecNumber>
    </recommendedName>
    <alternativeName>
        <fullName evidence="18">Copper-exporting P-type ATPase A</fullName>
    </alternativeName>
    <alternativeName>
        <fullName evidence="19">Cu(+)-exporting ATPase</fullName>
    </alternativeName>
</protein>
<evidence type="ECO:0000256" key="8">
    <source>
        <dbReference type="ARBA" id="ARBA00022737"/>
    </source>
</evidence>
<dbReference type="Pfam" id="PF00403">
    <property type="entry name" value="HMA"/>
    <property type="match status" value="2"/>
</dbReference>
<evidence type="ECO:0000256" key="2">
    <source>
        <dbReference type="ARBA" id="ARBA00006024"/>
    </source>
</evidence>
<dbReference type="Proteomes" id="UP000470082">
    <property type="component" value="Unassembled WGS sequence"/>
</dbReference>
<dbReference type="InterPro" id="IPR006121">
    <property type="entry name" value="HMA_dom"/>
</dbReference>
<evidence type="ECO:0000256" key="15">
    <source>
        <dbReference type="ARBA" id="ARBA00023008"/>
    </source>
</evidence>
<dbReference type="InterPro" id="IPR006122">
    <property type="entry name" value="HMA_Cu_ion-bd"/>
</dbReference>
<evidence type="ECO:0000256" key="13">
    <source>
        <dbReference type="ARBA" id="ARBA00022967"/>
    </source>
</evidence>
<feature type="transmembrane region" description="Helical" evidence="21">
    <location>
        <begin position="342"/>
        <end position="361"/>
    </location>
</feature>
<dbReference type="InterPro" id="IPR036412">
    <property type="entry name" value="HAD-like_sf"/>
</dbReference>
<feature type="transmembrane region" description="Helical" evidence="21">
    <location>
        <begin position="676"/>
        <end position="696"/>
    </location>
</feature>
<evidence type="ECO:0000256" key="10">
    <source>
        <dbReference type="ARBA" id="ARBA00022796"/>
    </source>
</evidence>
<evidence type="ECO:0000256" key="4">
    <source>
        <dbReference type="ARBA" id="ARBA00015102"/>
    </source>
</evidence>
<dbReference type="InterPro" id="IPR023298">
    <property type="entry name" value="ATPase_P-typ_TM_dom_sf"/>
</dbReference>
<evidence type="ECO:0000256" key="7">
    <source>
        <dbReference type="ARBA" id="ARBA00022723"/>
    </source>
</evidence>
<dbReference type="InterPro" id="IPR008250">
    <property type="entry name" value="ATPase_P-typ_transduc_dom_A_sf"/>
</dbReference>
<evidence type="ECO:0000313" key="23">
    <source>
        <dbReference type="EMBL" id="MSS02194.1"/>
    </source>
</evidence>
<dbReference type="GO" id="GO:0016887">
    <property type="term" value="F:ATP hydrolysis activity"/>
    <property type="evidence" value="ECO:0007669"/>
    <property type="project" value="InterPro"/>
</dbReference>
<keyword evidence="16" id="KW-0406">Ion transport</keyword>
<feature type="transmembrane region" description="Helical" evidence="21">
    <location>
        <begin position="81"/>
        <end position="98"/>
    </location>
</feature>
<dbReference type="InterPro" id="IPR001757">
    <property type="entry name" value="P_typ_ATPase"/>
</dbReference>
<dbReference type="SUPFAM" id="SSF56784">
    <property type="entry name" value="HAD-like"/>
    <property type="match status" value="1"/>
</dbReference>
<dbReference type="PROSITE" id="PS00154">
    <property type="entry name" value="ATPASE_E1_E2"/>
    <property type="match status" value="1"/>
</dbReference>
<dbReference type="InterPro" id="IPR017969">
    <property type="entry name" value="Heavy-metal-associated_CS"/>
</dbReference>
<keyword evidence="15" id="KW-0186">Copper</keyword>
<dbReference type="InterPro" id="IPR027256">
    <property type="entry name" value="P-typ_ATPase_IB"/>
</dbReference>
<dbReference type="GO" id="GO:0005886">
    <property type="term" value="C:plasma membrane"/>
    <property type="evidence" value="ECO:0007669"/>
    <property type="project" value="UniProtKB-SubCell"/>
</dbReference>
<keyword evidence="12" id="KW-0460">Magnesium</keyword>
<dbReference type="InterPro" id="IPR059000">
    <property type="entry name" value="ATPase_P-type_domA"/>
</dbReference>
<evidence type="ECO:0000256" key="9">
    <source>
        <dbReference type="ARBA" id="ARBA00022741"/>
    </source>
</evidence>
<dbReference type="EMBL" id="VUMM01000023">
    <property type="protein sequence ID" value="MSS02194.1"/>
    <property type="molecule type" value="Genomic_DNA"/>
</dbReference>
<feature type="transmembrane region" description="Helical" evidence="21">
    <location>
        <begin position="373"/>
        <end position="394"/>
    </location>
</feature>
<dbReference type="InterPro" id="IPR023214">
    <property type="entry name" value="HAD_sf"/>
</dbReference>
<organism evidence="23 24">
    <name type="scientific">Floccifex porci</name>
    <dbReference type="NCBI Taxonomy" id="2606629"/>
    <lineage>
        <taxon>Bacteria</taxon>
        <taxon>Bacillati</taxon>
        <taxon>Bacillota</taxon>
        <taxon>Erysipelotrichia</taxon>
        <taxon>Erysipelotrichales</taxon>
        <taxon>Erysipelotrichaceae</taxon>
        <taxon>Floccifex</taxon>
    </lineage>
</organism>
<dbReference type="GO" id="GO:0005524">
    <property type="term" value="F:ATP binding"/>
    <property type="evidence" value="ECO:0007669"/>
    <property type="project" value="UniProtKB-UniRule"/>
</dbReference>